<dbReference type="SMART" id="SM00564">
    <property type="entry name" value="PQQ"/>
    <property type="match status" value="8"/>
</dbReference>
<evidence type="ECO:0000259" key="2">
    <source>
        <dbReference type="Pfam" id="PF13360"/>
    </source>
</evidence>
<comment type="caution">
    <text evidence="4">The sequence shown here is derived from an EMBL/GenBank/DDBJ whole genome shotgun (WGS) entry which is preliminary data.</text>
</comment>
<dbReference type="Pfam" id="PF13360">
    <property type="entry name" value="PQQ_2"/>
    <property type="match status" value="1"/>
</dbReference>
<gene>
    <name evidence="4" type="ORF">HEB94_002824</name>
</gene>
<dbReference type="PANTHER" id="PTHR34512:SF30">
    <property type="entry name" value="OUTER MEMBRANE PROTEIN ASSEMBLY FACTOR BAMB"/>
    <property type="match status" value="1"/>
</dbReference>
<dbReference type="InterPro" id="IPR018391">
    <property type="entry name" value="PQQ_b-propeller_rpt"/>
</dbReference>
<dbReference type="Pfam" id="PF17957">
    <property type="entry name" value="Big_7"/>
    <property type="match status" value="1"/>
</dbReference>
<name>A0A927MSB6_9ACTN</name>
<dbReference type="InterPro" id="IPR002372">
    <property type="entry name" value="PQQ_rpt_dom"/>
</dbReference>
<evidence type="ECO:0000313" key="4">
    <source>
        <dbReference type="EMBL" id="MBE1605976.1"/>
    </source>
</evidence>
<sequence length="866" mass="92923">MGTADNLGARRTPPWVRRALLAGTCAMAALVFVDPLRPVVADVLDLAAADVSGVVYEDRNANGTRDDGEAGISGVTVSDGVAVVTTDDAGRYAIDLDVDRRITDIVFITKPAGYAVPADQYKTPQFYRDLGTLAEGASAQADFGLRPDPKSKSDNFTFANVADTHVNPNLAAQLEEINSTSQNLAFVQVSGDLTNNATDSEFTFYRNATAASKLPVWPAVGNHEYFSGGGTTYAARIENYRRYVGPEWYSFDYGNRHFIVLENNGGAPFDEELTWARNDLERHAGKKRVVVLMHQPMNVPFGAPSSYDAYASVFEKYRTELVLVGHEHSNQADNSWVKGARHVQTNSSSYTIDHSPRGFRYVHMTGKGSDNPFRMYGVQRSLTITSPGPGSEISAQGIREIQVNAYHTADEVRQVRYRLDGSRSWAPMKKSGDFTWYAPYPGKASRSVGEHTIEVEAIDDGGKRWTKSGTFKLREGAPATITAGADWPQFHGDETHSGVAKDVLAPNLELAWTYRTPGTILTGSPVVANGVAYVGTRDENGLTNNAVHAIDMKTGKRIWSAPTEASVHGTPAVADGLVFAPAMNGTLHAFDAKTGEQRWKVSPDEAAAPSIQRKYSYYSPAVADGRVYWPYQSRIGKGSRGLLMALDTKTGETIWESPMTGATMSDGTPVVANGKVYVGNETADRIIAYDVATGAQRWVSSAVLGGWQDASPTVAGGRIFVGSNNRVIARDAQTGADLWNYRSPGSSQIPGNATSAAPAVVGDTLYMGFPDGRVTALNVETGAVVWSVLLPGSGYQGGVLSAPAVSGDTVYVGSNGGKVYALDRATGTEQWSYEIGTWVASGPAISGDALLVGAWDGNLYAFTSKE</sequence>
<dbReference type="InterPro" id="IPR015943">
    <property type="entry name" value="WD40/YVTN_repeat-like_dom_sf"/>
</dbReference>
<dbReference type="InterPro" id="IPR029052">
    <property type="entry name" value="Metallo-depent_PP-like"/>
</dbReference>
<feature type="domain" description="Calcineurin-like phosphoesterase" evidence="1">
    <location>
        <begin position="157"/>
        <end position="329"/>
    </location>
</feature>
<dbReference type="InterPro" id="IPR011047">
    <property type="entry name" value="Quinoprotein_ADH-like_sf"/>
</dbReference>
<proteinExistence type="predicted"/>
<dbReference type="RefSeq" id="WP_192750185.1">
    <property type="nucleotide sequence ID" value="NZ_BAABJL010000236.1"/>
</dbReference>
<protein>
    <submittedName>
        <fullName evidence="4">Outer membrane protein assembly factor BamB</fullName>
    </submittedName>
</protein>
<feature type="domain" description="Calcineurin-like phosphoesterase N-terminal" evidence="3">
    <location>
        <begin position="67"/>
        <end position="143"/>
    </location>
</feature>
<feature type="domain" description="Pyrrolo-quinoline quinone repeat" evidence="2">
    <location>
        <begin position="640"/>
        <end position="788"/>
    </location>
</feature>
<dbReference type="Proteomes" id="UP000638648">
    <property type="component" value="Unassembled WGS sequence"/>
</dbReference>
<dbReference type="Gene3D" id="3.60.21.10">
    <property type="match status" value="1"/>
</dbReference>
<dbReference type="InterPro" id="IPR032285">
    <property type="entry name" value="Metallophos_N"/>
</dbReference>
<dbReference type="SUPFAM" id="SSF56300">
    <property type="entry name" value="Metallo-dependent phosphatases"/>
    <property type="match status" value="1"/>
</dbReference>
<reference evidence="4" key="1">
    <citation type="submission" date="2020-10" db="EMBL/GenBank/DDBJ databases">
        <title>Sequencing the genomes of 1000 actinobacteria strains.</title>
        <authorList>
            <person name="Klenk H.-P."/>
        </authorList>
    </citation>
    <scope>NUCLEOTIDE SEQUENCE</scope>
    <source>
        <strain evidence="4">DSM 45354</strain>
    </source>
</reference>
<dbReference type="InterPro" id="IPR004843">
    <property type="entry name" value="Calcineurin-like_PHP"/>
</dbReference>
<dbReference type="SUPFAM" id="SSF117074">
    <property type="entry name" value="Hypothetical protein PA1324"/>
    <property type="match status" value="1"/>
</dbReference>
<dbReference type="SUPFAM" id="SSF50998">
    <property type="entry name" value="Quinoprotein alcohol dehydrogenase-like"/>
    <property type="match status" value="2"/>
</dbReference>
<dbReference type="InterPro" id="IPR013783">
    <property type="entry name" value="Ig-like_fold"/>
</dbReference>
<keyword evidence="5" id="KW-1185">Reference proteome</keyword>
<dbReference type="PANTHER" id="PTHR34512">
    <property type="entry name" value="CELL SURFACE PROTEIN"/>
    <property type="match status" value="1"/>
</dbReference>
<evidence type="ECO:0000259" key="3">
    <source>
        <dbReference type="Pfam" id="PF16371"/>
    </source>
</evidence>
<dbReference type="Gene3D" id="2.130.10.10">
    <property type="entry name" value="YVTN repeat-like/Quinoprotein amine dehydrogenase"/>
    <property type="match status" value="1"/>
</dbReference>
<dbReference type="Gene3D" id="2.40.10.480">
    <property type="match status" value="1"/>
</dbReference>
<dbReference type="AlphaFoldDB" id="A0A927MSB6"/>
<dbReference type="GO" id="GO:0016787">
    <property type="term" value="F:hydrolase activity"/>
    <property type="evidence" value="ECO:0007669"/>
    <property type="project" value="InterPro"/>
</dbReference>
<dbReference type="GO" id="GO:0005975">
    <property type="term" value="P:carbohydrate metabolic process"/>
    <property type="evidence" value="ECO:0007669"/>
    <property type="project" value="UniProtKB-ARBA"/>
</dbReference>
<organism evidence="4 5">
    <name type="scientific">Actinopolymorpha pittospori</name>
    <dbReference type="NCBI Taxonomy" id="648752"/>
    <lineage>
        <taxon>Bacteria</taxon>
        <taxon>Bacillati</taxon>
        <taxon>Actinomycetota</taxon>
        <taxon>Actinomycetes</taxon>
        <taxon>Propionibacteriales</taxon>
        <taxon>Actinopolymorphaceae</taxon>
        <taxon>Actinopolymorpha</taxon>
    </lineage>
</organism>
<dbReference type="Pfam" id="PF00149">
    <property type="entry name" value="Metallophos"/>
    <property type="match status" value="1"/>
</dbReference>
<evidence type="ECO:0000259" key="1">
    <source>
        <dbReference type="Pfam" id="PF00149"/>
    </source>
</evidence>
<accession>A0A927MSB6</accession>
<dbReference type="Pfam" id="PF16371">
    <property type="entry name" value="MetallophosN"/>
    <property type="match status" value="1"/>
</dbReference>
<dbReference type="EMBL" id="JADBEM010000001">
    <property type="protein sequence ID" value="MBE1605976.1"/>
    <property type="molecule type" value="Genomic_DNA"/>
</dbReference>
<dbReference type="Gene3D" id="2.60.40.10">
    <property type="entry name" value="Immunoglobulins"/>
    <property type="match status" value="2"/>
</dbReference>
<evidence type="ECO:0000313" key="5">
    <source>
        <dbReference type="Proteomes" id="UP000638648"/>
    </source>
</evidence>
<dbReference type="Gene3D" id="2.140.10.10">
    <property type="entry name" value="Quinoprotein alcohol dehydrogenase-like superfamily"/>
    <property type="match status" value="1"/>
</dbReference>